<accession>A0A9I9EC39</accession>
<evidence type="ECO:0000313" key="1">
    <source>
        <dbReference type="EnsemblPlants" id="MELO3C031513.2.1"/>
    </source>
</evidence>
<organism evidence="1">
    <name type="scientific">Cucumis melo</name>
    <name type="common">Muskmelon</name>
    <dbReference type="NCBI Taxonomy" id="3656"/>
    <lineage>
        <taxon>Eukaryota</taxon>
        <taxon>Viridiplantae</taxon>
        <taxon>Streptophyta</taxon>
        <taxon>Embryophyta</taxon>
        <taxon>Tracheophyta</taxon>
        <taxon>Spermatophyta</taxon>
        <taxon>Magnoliopsida</taxon>
        <taxon>eudicotyledons</taxon>
        <taxon>Gunneridae</taxon>
        <taxon>Pentapetalae</taxon>
        <taxon>rosids</taxon>
        <taxon>fabids</taxon>
        <taxon>Cucurbitales</taxon>
        <taxon>Cucurbitaceae</taxon>
        <taxon>Benincaseae</taxon>
        <taxon>Cucumis</taxon>
    </lineage>
</organism>
<dbReference type="EnsemblPlants" id="MELO3C031513.2.1">
    <property type="protein sequence ID" value="MELO3C031513.2.1"/>
    <property type="gene ID" value="MELO3C031513.2"/>
</dbReference>
<dbReference type="AlphaFoldDB" id="A0A9I9EC39"/>
<sequence>MTKKRQMAKYDWRLQILRRPKFQASVMNLSHCHIANFVKPEVFSLLQFSPTRKNVKRDERKV</sequence>
<protein>
    <submittedName>
        <fullName evidence="1">Uncharacterized protein</fullName>
    </submittedName>
</protein>
<name>A0A9I9EC39_CUCME</name>
<proteinExistence type="predicted"/>
<reference evidence="1" key="1">
    <citation type="submission" date="2023-03" db="UniProtKB">
        <authorList>
            <consortium name="EnsemblPlants"/>
        </authorList>
    </citation>
    <scope>IDENTIFICATION</scope>
</reference>
<dbReference type="Gramene" id="MELO3C031513.2.1">
    <property type="protein sequence ID" value="MELO3C031513.2.1"/>
    <property type="gene ID" value="MELO3C031513.2"/>
</dbReference>